<proteinExistence type="predicted"/>
<evidence type="ECO:0000256" key="2">
    <source>
        <dbReference type="SAM" id="Phobius"/>
    </source>
</evidence>
<keyword evidence="2" id="KW-0812">Transmembrane</keyword>
<accession>A0A9X0A1A6</accession>
<organism evidence="3 4">
    <name type="scientific">Desmophyllum pertusum</name>
    <dbReference type="NCBI Taxonomy" id="174260"/>
    <lineage>
        <taxon>Eukaryota</taxon>
        <taxon>Metazoa</taxon>
        <taxon>Cnidaria</taxon>
        <taxon>Anthozoa</taxon>
        <taxon>Hexacorallia</taxon>
        <taxon>Scleractinia</taxon>
        <taxon>Caryophylliina</taxon>
        <taxon>Caryophylliidae</taxon>
        <taxon>Desmophyllum</taxon>
    </lineage>
</organism>
<dbReference type="AlphaFoldDB" id="A0A9X0A1A6"/>
<feature type="region of interest" description="Disordered" evidence="1">
    <location>
        <begin position="141"/>
        <end position="187"/>
    </location>
</feature>
<evidence type="ECO:0000313" key="3">
    <source>
        <dbReference type="EMBL" id="KAJ7391028.1"/>
    </source>
</evidence>
<name>A0A9X0A1A6_9CNID</name>
<sequence length="199" mass="21802">MSDDTCNGGNICFRNRCEDPDIDVPDFCSIDIDCLEEEECESGQCKPAPRPVVPDSSGDLHVSFNFDRNIVIYVGAAVGSLIFLAVVGYGSYRCYKRNRRRRLSRGVYSAPTHLDHGVNSFSPSGGETYVRAVYSRPTLNGSSGFSYPPRPPPEYDSLTLDSNLDVESSSPPPYDQNGETASRTSDEAQVFTLHVADGQ</sequence>
<comment type="caution">
    <text evidence="3">The sequence shown here is derived from an EMBL/GenBank/DDBJ whole genome shotgun (WGS) entry which is preliminary data.</text>
</comment>
<keyword evidence="2" id="KW-1133">Transmembrane helix</keyword>
<evidence type="ECO:0000256" key="1">
    <source>
        <dbReference type="SAM" id="MobiDB-lite"/>
    </source>
</evidence>
<reference evidence="3" key="1">
    <citation type="submission" date="2023-01" db="EMBL/GenBank/DDBJ databases">
        <title>Genome assembly of the deep-sea coral Lophelia pertusa.</title>
        <authorList>
            <person name="Herrera S."/>
            <person name="Cordes E."/>
        </authorList>
    </citation>
    <scope>NUCLEOTIDE SEQUENCE</scope>
    <source>
        <strain evidence="3">USNM1676648</strain>
        <tissue evidence="3">Polyp</tissue>
    </source>
</reference>
<gene>
    <name evidence="3" type="ORF">OS493_021048</name>
</gene>
<feature type="compositionally biased region" description="Polar residues" evidence="1">
    <location>
        <begin position="159"/>
        <end position="169"/>
    </location>
</feature>
<dbReference type="Proteomes" id="UP001163046">
    <property type="component" value="Unassembled WGS sequence"/>
</dbReference>
<protein>
    <submittedName>
        <fullName evidence="3">Uncharacterized protein</fullName>
    </submittedName>
</protein>
<dbReference type="OrthoDB" id="5976695at2759"/>
<keyword evidence="4" id="KW-1185">Reference proteome</keyword>
<feature type="transmembrane region" description="Helical" evidence="2">
    <location>
        <begin position="70"/>
        <end position="92"/>
    </location>
</feature>
<evidence type="ECO:0000313" key="4">
    <source>
        <dbReference type="Proteomes" id="UP001163046"/>
    </source>
</evidence>
<dbReference type="EMBL" id="MU825409">
    <property type="protein sequence ID" value="KAJ7391028.1"/>
    <property type="molecule type" value="Genomic_DNA"/>
</dbReference>
<keyword evidence="2" id="KW-0472">Membrane</keyword>